<protein>
    <submittedName>
        <fullName evidence="2">Uncharacterized protein</fullName>
    </submittedName>
</protein>
<comment type="caution">
    <text evidence="2">The sequence shown here is derived from an EMBL/GenBank/DDBJ whole genome shotgun (WGS) entry which is preliminary data.</text>
</comment>
<dbReference type="InterPro" id="IPR029033">
    <property type="entry name" value="His_PPase_superfam"/>
</dbReference>
<organism evidence="2 3">
    <name type="scientific">Frieseomelitta varia</name>
    <dbReference type="NCBI Taxonomy" id="561572"/>
    <lineage>
        <taxon>Eukaryota</taxon>
        <taxon>Metazoa</taxon>
        <taxon>Ecdysozoa</taxon>
        <taxon>Arthropoda</taxon>
        <taxon>Hexapoda</taxon>
        <taxon>Insecta</taxon>
        <taxon>Pterygota</taxon>
        <taxon>Neoptera</taxon>
        <taxon>Endopterygota</taxon>
        <taxon>Hymenoptera</taxon>
        <taxon>Apocrita</taxon>
        <taxon>Aculeata</taxon>
        <taxon>Apoidea</taxon>
        <taxon>Anthophila</taxon>
        <taxon>Apidae</taxon>
        <taxon>Frieseomelitta</taxon>
    </lineage>
</organism>
<dbReference type="Gene3D" id="3.40.50.1240">
    <property type="entry name" value="Phosphoglycerate mutase-like"/>
    <property type="match status" value="1"/>
</dbReference>
<gene>
    <name evidence="2" type="ORF">E2986_12525</name>
</gene>
<proteinExistence type="predicted"/>
<dbReference type="GO" id="GO:0016791">
    <property type="term" value="F:phosphatase activity"/>
    <property type="evidence" value="ECO:0007669"/>
    <property type="project" value="UniProtKB-ARBA"/>
</dbReference>
<dbReference type="AlphaFoldDB" id="A0A833VN17"/>
<reference evidence="2" key="1">
    <citation type="submission" date="2019-11" db="EMBL/GenBank/DDBJ databases">
        <title>The nuclear and mitochondrial genomes of Frieseomelitta varia - a highly eusocial stingless bee (Meliponini) with a permanently sterile worker caste.</title>
        <authorList>
            <person name="Freitas F.C.P."/>
            <person name="Lourenco A.P."/>
            <person name="Nunes F.M.F."/>
            <person name="Paschoal A.R."/>
            <person name="Abreu F.C.P."/>
            <person name="Barbin F.O."/>
            <person name="Bataglia L."/>
            <person name="Cardoso-Junior C.A.M."/>
            <person name="Cervoni M.S."/>
            <person name="Silva S.R."/>
            <person name="Dalarmi F."/>
            <person name="Del Lama M.A."/>
            <person name="Depintor T.S."/>
            <person name="Ferreira K.M."/>
            <person name="Goria P.S."/>
            <person name="Jaskot M.C."/>
            <person name="Lago D.C."/>
            <person name="Luna-Lucena D."/>
            <person name="Moda L.M."/>
            <person name="Nascimento L."/>
            <person name="Pedrino M."/>
            <person name="Rabico F.O."/>
            <person name="Sanches F.C."/>
            <person name="Santos D.E."/>
            <person name="Santos C.G."/>
            <person name="Vieira J."/>
            <person name="Lopes T.F."/>
            <person name="Barchuk A.R."/>
            <person name="Hartfelder K."/>
            <person name="Simoes Z.L.P."/>
            <person name="Bitondi M.M.G."/>
            <person name="Pinheiro D.G."/>
        </authorList>
    </citation>
    <scope>NUCLEOTIDE SEQUENCE</scope>
    <source>
        <strain evidence="2">USP_RPSP 00005682</strain>
        <tissue evidence="2">Whole individual</tissue>
    </source>
</reference>
<evidence type="ECO:0000313" key="3">
    <source>
        <dbReference type="Proteomes" id="UP000655588"/>
    </source>
</evidence>
<feature type="region of interest" description="Disordered" evidence="1">
    <location>
        <begin position="181"/>
        <end position="224"/>
    </location>
</feature>
<accession>A0A833VN17</accession>
<evidence type="ECO:0000256" key="1">
    <source>
        <dbReference type="SAM" id="MobiDB-lite"/>
    </source>
</evidence>
<name>A0A833VN17_9HYME</name>
<dbReference type="Proteomes" id="UP000655588">
    <property type="component" value="Unassembled WGS sequence"/>
</dbReference>
<evidence type="ECO:0000313" key="2">
    <source>
        <dbReference type="EMBL" id="KAF3420550.1"/>
    </source>
</evidence>
<dbReference type="EMBL" id="WNWW01000936">
    <property type="protein sequence ID" value="KAF3420550.1"/>
    <property type="molecule type" value="Genomic_DNA"/>
</dbReference>
<keyword evidence="3" id="KW-1185">Reference proteome</keyword>
<sequence length="369" mass="42716">MVLTACKVYRLYRCEATKLDDLISKHTAMKMNAYVLFLTFLISHVYARDVDFCFADEDDPYLYMATKTAYHFVHAGKTRFQDVPNCRAEQVWMFATHGTRCPSEAETIEMHKLTELQSQIINNHEARSTNYKKSKSELLARFRKRSTIRTCFVHITHYNEYCTLSKSFGRFADYESPGCKADMAEGSAEEEQSSTAAPASPPADLRTLNTQLSPPYHHQSHLQPRLQHLQHPNMLATAVPPRHSHSMLSHQVKTEAELDAPCDVPLNLKSENQDNENTDIFNRKTEEEQKTHDRQIMIDAAMNSEEENIGKLRQTRHADSAEKREKRQNMRIHRKVGENRELEDFLDEYGSGVEMMEKILEERKTELNT</sequence>